<evidence type="ECO:0000313" key="8">
    <source>
        <dbReference type="Proteomes" id="UP001233999"/>
    </source>
</evidence>
<dbReference type="InterPro" id="IPR002018">
    <property type="entry name" value="CarbesteraseB"/>
</dbReference>
<name>A0AAD8EEL4_DIPPU</name>
<comment type="similarity">
    <text evidence="1 5">Belongs to the type-B carboxylesterase/lipase family.</text>
</comment>
<evidence type="ECO:0000256" key="3">
    <source>
        <dbReference type="ARBA" id="ARBA00022801"/>
    </source>
</evidence>
<evidence type="ECO:0000259" key="6">
    <source>
        <dbReference type="Pfam" id="PF00135"/>
    </source>
</evidence>
<feature type="domain" description="Carboxylesterase type B" evidence="6">
    <location>
        <begin position="1"/>
        <end position="511"/>
    </location>
</feature>
<evidence type="ECO:0000256" key="4">
    <source>
        <dbReference type="ARBA" id="ARBA00023180"/>
    </source>
</evidence>
<comment type="caution">
    <text evidence="7">The sequence shown here is derived from an EMBL/GenBank/DDBJ whole genome shotgun (WGS) entry which is preliminary data.</text>
</comment>
<feature type="non-terminal residue" evidence="7">
    <location>
        <position position="1"/>
    </location>
</feature>
<proteinExistence type="inferred from homology"/>
<dbReference type="EC" id="3.1.1.-" evidence="5"/>
<evidence type="ECO:0000256" key="5">
    <source>
        <dbReference type="RuleBase" id="RU361235"/>
    </source>
</evidence>
<feature type="non-terminal residue" evidence="7">
    <location>
        <position position="513"/>
    </location>
</feature>
<keyword evidence="3 5" id="KW-0378">Hydrolase</keyword>
<protein>
    <recommendedName>
        <fullName evidence="5">Carboxylic ester hydrolase</fullName>
        <ecNumber evidence="5">3.1.1.-</ecNumber>
    </recommendedName>
</protein>
<sequence>PPQPLERWNGIKDALEDVPLAPQPSRIWDRYTLQQLIGENIDQYETGVVGQEDCLYINVYTPNLKADDGNKMPVMISIQGGCYYMGTMSSKMYGPDFLMPHSVVLVTAQYRLGILGFISTGDDVLPGNNGLKDQVMALRWVQRNISKFGGNPSNVTLFGASAGACCVHLHMLSPMSKGLFHRAIAHSGCALNPWALVDPHICRQRTFRLAATLNRGTFETSNILTFLQSIPLCDLIIKAFEIIDEEFTTVTVSSEHTVPNLLFGPTKEVQGSSEEIFLQDEPIEIIKSGIFSQVPFILGLNQCEGSIILQDVSDKWYNNIYENFESVISKYVIGMKTVPHEDVQLIANKLKKFYYQGKKKNDMMNHMLFYGDMLIAYGIHNAAEQHAAVSNTPVYLYKFCHRGELGFHALLFGHDNPLFKEAGHCEDKGYIFYLLHHHCLNLHPVDQELLVKNRMTKLWTNFAKTGNPTPENDPDLCIIWKPVTKSEFCYMNIDKHLTMRTDFFNERIALWKE</sequence>
<dbReference type="AlphaFoldDB" id="A0AAD8EEL4"/>
<evidence type="ECO:0000256" key="1">
    <source>
        <dbReference type="ARBA" id="ARBA00005964"/>
    </source>
</evidence>
<organism evidence="7 8">
    <name type="scientific">Diploptera punctata</name>
    <name type="common">Pacific beetle cockroach</name>
    <dbReference type="NCBI Taxonomy" id="6984"/>
    <lineage>
        <taxon>Eukaryota</taxon>
        <taxon>Metazoa</taxon>
        <taxon>Ecdysozoa</taxon>
        <taxon>Arthropoda</taxon>
        <taxon>Hexapoda</taxon>
        <taxon>Insecta</taxon>
        <taxon>Pterygota</taxon>
        <taxon>Neoptera</taxon>
        <taxon>Polyneoptera</taxon>
        <taxon>Dictyoptera</taxon>
        <taxon>Blattodea</taxon>
        <taxon>Blaberoidea</taxon>
        <taxon>Blaberidae</taxon>
        <taxon>Diplopterinae</taxon>
        <taxon>Diploptera</taxon>
    </lineage>
</organism>
<evidence type="ECO:0000256" key="2">
    <source>
        <dbReference type="ARBA" id="ARBA00022487"/>
    </source>
</evidence>
<accession>A0AAD8EEL4</accession>
<keyword evidence="8" id="KW-1185">Reference proteome</keyword>
<dbReference type="PANTHER" id="PTHR43142:SF1">
    <property type="entry name" value="CARBOXYLIC ESTER HYDROLASE"/>
    <property type="match status" value="1"/>
</dbReference>
<reference evidence="7" key="1">
    <citation type="journal article" date="2023" name="IScience">
        <title>Live-bearing cockroach genome reveals convergent evolutionary mechanisms linked to viviparity in insects and beyond.</title>
        <authorList>
            <person name="Fouks B."/>
            <person name="Harrison M.C."/>
            <person name="Mikhailova A.A."/>
            <person name="Marchal E."/>
            <person name="English S."/>
            <person name="Carruthers M."/>
            <person name="Jennings E.C."/>
            <person name="Chiamaka E.L."/>
            <person name="Frigard R.A."/>
            <person name="Pippel M."/>
            <person name="Attardo G.M."/>
            <person name="Benoit J.B."/>
            <person name="Bornberg-Bauer E."/>
            <person name="Tobe S.S."/>
        </authorList>
    </citation>
    <scope>NUCLEOTIDE SEQUENCE</scope>
    <source>
        <strain evidence="7">Stay&amp;Tobe</strain>
    </source>
</reference>
<dbReference type="Proteomes" id="UP001233999">
    <property type="component" value="Unassembled WGS sequence"/>
</dbReference>
<dbReference type="InterPro" id="IPR019826">
    <property type="entry name" value="Carboxylesterase_B_AS"/>
</dbReference>
<gene>
    <name evidence="7" type="ORF">L9F63_019438</name>
</gene>
<dbReference type="GO" id="GO:0052689">
    <property type="term" value="F:carboxylic ester hydrolase activity"/>
    <property type="evidence" value="ECO:0007669"/>
    <property type="project" value="UniProtKB-KW"/>
</dbReference>
<dbReference type="PANTHER" id="PTHR43142">
    <property type="entry name" value="CARBOXYLIC ESTER HYDROLASE"/>
    <property type="match status" value="1"/>
</dbReference>
<dbReference type="InterPro" id="IPR029058">
    <property type="entry name" value="AB_hydrolase_fold"/>
</dbReference>
<keyword evidence="4" id="KW-0325">Glycoprotein</keyword>
<dbReference type="PROSITE" id="PS00941">
    <property type="entry name" value="CARBOXYLESTERASE_B_2"/>
    <property type="match status" value="1"/>
</dbReference>
<evidence type="ECO:0000313" key="7">
    <source>
        <dbReference type="EMBL" id="KAJ9586947.1"/>
    </source>
</evidence>
<dbReference type="EMBL" id="JASPKZ010006821">
    <property type="protein sequence ID" value="KAJ9586947.1"/>
    <property type="molecule type" value="Genomic_DNA"/>
</dbReference>
<dbReference type="Gene3D" id="3.40.50.1820">
    <property type="entry name" value="alpha/beta hydrolase"/>
    <property type="match status" value="1"/>
</dbReference>
<dbReference type="Pfam" id="PF00135">
    <property type="entry name" value="COesterase"/>
    <property type="match status" value="1"/>
</dbReference>
<dbReference type="PROSITE" id="PS00122">
    <property type="entry name" value="CARBOXYLESTERASE_B_1"/>
    <property type="match status" value="1"/>
</dbReference>
<dbReference type="InterPro" id="IPR019819">
    <property type="entry name" value="Carboxylesterase_B_CS"/>
</dbReference>
<dbReference type="SUPFAM" id="SSF53474">
    <property type="entry name" value="alpha/beta-Hydrolases"/>
    <property type="match status" value="1"/>
</dbReference>
<keyword evidence="2" id="KW-0719">Serine esterase</keyword>
<reference evidence="7" key="2">
    <citation type="submission" date="2023-05" db="EMBL/GenBank/DDBJ databases">
        <authorList>
            <person name="Fouks B."/>
        </authorList>
    </citation>
    <scope>NUCLEOTIDE SEQUENCE</scope>
    <source>
        <strain evidence="7">Stay&amp;Tobe</strain>
        <tissue evidence="7">Testes</tissue>
    </source>
</reference>